<name>A0A097IDU8_9CORY</name>
<organism evidence="2 3">
    <name type="scientific">Corynebacterium doosanense CAU 212 = DSM 45436</name>
    <dbReference type="NCBI Taxonomy" id="558173"/>
    <lineage>
        <taxon>Bacteria</taxon>
        <taxon>Bacillati</taxon>
        <taxon>Actinomycetota</taxon>
        <taxon>Actinomycetes</taxon>
        <taxon>Mycobacteriales</taxon>
        <taxon>Corynebacteriaceae</taxon>
        <taxon>Corynebacterium</taxon>
    </lineage>
</organism>
<accession>A0A097IDU8</accession>
<evidence type="ECO:0000313" key="2">
    <source>
        <dbReference type="EMBL" id="AIT60290.1"/>
    </source>
</evidence>
<dbReference type="InterPro" id="IPR005531">
    <property type="entry name" value="Asp23"/>
</dbReference>
<dbReference type="OrthoDB" id="4410938at2"/>
<evidence type="ECO:0000256" key="1">
    <source>
        <dbReference type="ARBA" id="ARBA00005721"/>
    </source>
</evidence>
<dbReference type="Pfam" id="PF03780">
    <property type="entry name" value="Asp23"/>
    <property type="match status" value="1"/>
</dbReference>
<dbReference type="AlphaFoldDB" id="A0A097IDU8"/>
<dbReference type="Proteomes" id="UP000029914">
    <property type="component" value="Chromosome"/>
</dbReference>
<protein>
    <recommendedName>
        <fullName evidence="4">Asp23/Gls24 family envelope stress response protein</fullName>
    </recommendedName>
</protein>
<evidence type="ECO:0008006" key="4">
    <source>
        <dbReference type="Google" id="ProtNLM"/>
    </source>
</evidence>
<dbReference type="RefSeq" id="WP_018021298.1">
    <property type="nucleotide sequence ID" value="NZ_AQUX01000002.1"/>
</dbReference>
<reference evidence="2 3" key="1">
    <citation type="submission" date="2013-09" db="EMBL/GenBank/DDBJ databases">
        <title>Complete genome sequence of Corynebacterium doosanense CAU 212(T) (=DSM 45436(T)), isolated from activated sludge.</title>
        <authorList>
            <person name="Schaffert L."/>
            <person name="Albersmeier A."/>
            <person name="Kalinowski J."/>
            <person name="Ruckert C."/>
        </authorList>
    </citation>
    <scope>NUCLEOTIDE SEQUENCE [LARGE SCALE GENOMIC DNA]</scope>
    <source>
        <strain evidence="2 3">CAU 212</strain>
    </source>
</reference>
<evidence type="ECO:0000313" key="3">
    <source>
        <dbReference type="Proteomes" id="UP000029914"/>
    </source>
</evidence>
<keyword evidence="3" id="KW-1185">Reference proteome</keyword>
<dbReference type="EMBL" id="CP006764">
    <property type="protein sequence ID" value="AIT60290.1"/>
    <property type="molecule type" value="Genomic_DNA"/>
</dbReference>
<gene>
    <name evidence="2" type="ORF">CDOO_02795</name>
</gene>
<comment type="similarity">
    <text evidence="1">Belongs to the asp23 family.</text>
</comment>
<dbReference type="HOGENOM" id="CLU_1406672_0_0_11"/>
<proteinExistence type="inferred from homology"/>
<dbReference type="STRING" id="558173.CDOO_02795"/>
<dbReference type="KEGG" id="cdo:CDOO_02795"/>
<dbReference type="eggNOG" id="COG1302">
    <property type="taxonomic scope" value="Bacteria"/>
</dbReference>
<sequence length="161" mass="17220">MTGSTTFSERALTRLAVAAASEVPGVEVVSSSWAGLGARSYPRAEVTLDRLQQRAQFTCALAVSWPAAVTDIAARVQHNIRTWVPAMTGLEVVKVDVSVEQTLAGAHRVSAAEVAASTEAPELAAVSAPGGIRVRRPSIREPRPLRPIRTTPLFAEVRRVR</sequence>